<comment type="caution">
    <text evidence="2">The sequence shown here is derived from an EMBL/GenBank/DDBJ whole genome shotgun (WGS) entry which is preliminary data.</text>
</comment>
<dbReference type="EMBL" id="RSCM01000024">
    <property type="protein sequence ID" value="RUS92759.1"/>
    <property type="molecule type" value="Genomic_DNA"/>
</dbReference>
<feature type="compositionally biased region" description="Polar residues" evidence="1">
    <location>
        <begin position="104"/>
        <end position="113"/>
    </location>
</feature>
<evidence type="ECO:0000256" key="1">
    <source>
        <dbReference type="SAM" id="MobiDB-lite"/>
    </source>
</evidence>
<dbReference type="AlphaFoldDB" id="A0A3S1BW61"/>
<accession>A0A3S1BW61</accession>
<dbReference type="Pfam" id="PF13413">
    <property type="entry name" value="HTH_25"/>
    <property type="match status" value="1"/>
</dbReference>
<dbReference type="OrthoDB" id="528021at2"/>
<keyword evidence="3" id="KW-1185">Reference proteome</keyword>
<dbReference type="PANTHER" id="PTHR34475:SF1">
    <property type="entry name" value="CYTOSKELETON PROTEIN RODZ"/>
    <property type="match status" value="1"/>
</dbReference>
<dbReference type="PANTHER" id="PTHR34475">
    <property type="match status" value="1"/>
</dbReference>
<name>A0A3S1BW61_ANAVA</name>
<evidence type="ECO:0008006" key="4">
    <source>
        <dbReference type="Google" id="ProtNLM"/>
    </source>
</evidence>
<feature type="compositionally biased region" description="Polar residues" evidence="1">
    <location>
        <begin position="87"/>
        <end position="97"/>
    </location>
</feature>
<evidence type="ECO:0000313" key="2">
    <source>
        <dbReference type="EMBL" id="RUS92759.1"/>
    </source>
</evidence>
<dbReference type="InterPro" id="IPR050400">
    <property type="entry name" value="Bact_Cytoskel_RodZ"/>
</dbReference>
<dbReference type="InterPro" id="IPR010982">
    <property type="entry name" value="Lambda_DNA-bd_dom_sf"/>
</dbReference>
<reference evidence="2 3" key="1">
    <citation type="journal article" date="2019" name="Genome Biol. Evol.">
        <title>Day and night: Metabolic profiles and evolutionary relationships of six axenic non-marine cyanobacteria.</title>
        <authorList>
            <person name="Will S.E."/>
            <person name="Henke P."/>
            <person name="Boedeker C."/>
            <person name="Huang S."/>
            <person name="Brinkmann H."/>
            <person name="Rohde M."/>
            <person name="Jarek M."/>
            <person name="Friedl T."/>
            <person name="Seufert S."/>
            <person name="Schumacher M."/>
            <person name="Overmann J."/>
            <person name="Neumann-Schaal M."/>
            <person name="Petersen J."/>
        </authorList>
    </citation>
    <scope>NUCLEOTIDE SEQUENCE [LARGE SCALE GENOMIC DNA]</scope>
    <source>
        <strain evidence="2 3">SAG 1403-4b</strain>
    </source>
</reference>
<dbReference type="Gene3D" id="1.10.260.40">
    <property type="entry name" value="lambda repressor-like DNA-binding domains"/>
    <property type="match status" value="1"/>
</dbReference>
<organism evidence="2 3">
    <name type="scientific">Trichormus variabilis SAG 1403-4b</name>
    <dbReference type="NCBI Taxonomy" id="447716"/>
    <lineage>
        <taxon>Bacteria</taxon>
        <taxon>Bacillati</taxon>
        <taxon>Cyanobacteriota</taxon>
        <taxon>Cyanophyceae</taxon>
        <taxon>Nostocales</taxon>
        <taxon>Nostocaceae</taxon>
        <taxon>Trichormus</taxon>
    </lineage>
</organism>
<dbReference type="RefSeq" id="WP_127056668.1">
    <property type="nucleotide sequence ID" value="NZ_RSCM01000024.1"/>
</dbReference>
<evidence type="ECO:0000313" key="3">
    <source>
        <dbReference type="Proteomes" id="UP000276103"/>
    </source>
</evidence>
<proteinExistence type="predicted"/>
<dbReference type="GO" id="GO:0003677">
    <property type="term" value="F:DNA binding"/>
    <property type="evidence" value="ECO:0007669"/>
    <property type="project" value="InterPro"/>
</dbReference>
<dbReference type="Proteomes" id="UP000276103">
    <property type="component" value="Unassembled WGS sequence"/>
</dbReference>
<gene>
    <name evidence="2" type="ORF">DSM107003_48820</name>
</gene>
<sequence length="358" mass="39353">MTMASAYLFKIPGNPTIQISQDELRSLLTNIEAELHRSQVYTRAVANLQKLLGSSDEQAKLLFKAVGREAISLAFKQFARQHHLDANINSPTDNTELPNVDVEPSSNLPQSSKGIKLPSKSELVNTTQEHLPSKPPSHVIENTEAATPRQKHNPKWSWPHQKQGKVRLADQIAAEKRLESLRQIGQQLKQARESQGLTLQKLHIYTHISIHQMEAVENANFDLLPEDVLIRGFIRVMGNALGINGIILAASLPIPNQAKSVLPSWYHVKNSVGQLDLEIRPLHLYMGYTALVAGAVGGLSFMTQQSHNKSVLNSEIIIPTTSLLCQSTQKTEANVKPGIKSSSTGVCVGSDISPPEAF</sequence>
<protein>
    <recommendedName>
        <fullName evidence="4">HTH cro/C1-type domain-containing protein</fullName>
    </recommendedName>
</protein>
<feature type="region of interest" description="Disordered" evidence="1">
    <location>
        <begin position="87"/>
        <end position="139"/>
    </location>
</feature>